<dbReference type="GO" id="GO:0005524">
    <property type="term" value="F:ATP binding"/>
    <property type="evidence" value="ECO:0007669"/>
    <property type="project" value="UniProtKB-KW"/>
</dbReference>
<dbReference type="Gene3D" id="3.40.50.300">
    <property type="entry name" value="P-loop containing nucleotide triphosphate hydrolases"/>
    <property type="match status" value="1"/>
</dbReference>
<protein>
    <submittedName>
        <fullName evidence="6">Replication factor C subunit 2</fullName>
    </submittedName>
</protein>
<sequence length="229" mass="26763">MTEGAQQALRRTMEIYSRTTRFALACNDSSKLIEPIQSRCAVLRYTRLTSVQIMSRLLEVARAEDVSYTDEGLEAIVFTADGDMRQALNNLQSTYQGFEMVTSENVFKVCDEPHPMLVKQLLDHCVKSSLTEAHKILRHLWTLGYSAEDILSIVFRVLKNHPMEEYLKLEFIKVHSLSFLVFIPIRIWLSRKKLDWFIYVWPKDWELICNWPAFWLGCVKLLSVLKVER</sequence>
<dbReference type="GO" id="GO:0006261">
    <property type="term" value="P:DNA-templated DNA replication"/>
    <property type="evidence" value="ECO:0007669"/>
    <property type="project" value="TreeGrafter"/>
</dbReference>
<dbReference type="InterPro" id="IPR027417">
    <property type="entry name" value="P-loop_NTPase"/>
</dbReference>
<keyword evidence="3" id="KW-0547">Nucleotide-binding</keyword>
<gene>
    <name evidence="6" type="ORF">FBUS_10091</name>
</gene>
<evidence type="ECO:0000313" key="6">
    <source>
        <dbReference type="EMBL" id="KAA0198387.1"/>
    </source>
</evidence>
<comment type="caution">
    <text evidence="6">The sequence shown here is derived from an EMBL/GenBank/DDBJ whole genome shotgun (WGS) entry which is preliminary data.</text>
</comment>
<dbReference type="GO" id="GO:0006281">
    <property type="term" value="P:DNA repair"/>
    <property type="evidence" value="ECO:0007669"/>
    <property type="project" value="TreeGrafter"/>
</dbReference>
<dbReference type="PANTHER" id="PTHR11669">
    <property type="entry name" value="REPLICATION FACTOR C / DNA POLYMERASE III GAMMA-TAU SUBUNIT"/>
    <property type="match status" value="1"/>
</dbReference>
<dbReference type="InterPro" id="IPR008921">
    <property type="entry name" value="DNA_pol3_clamp-load_cplx_C"/>
</dbReference>
<keyword evidence="7" id="KW-1185">Reference proteome</keyword>
<dbReference type="FunFam" id="1.10.8.60:FF:000012">
    <property type="entry name" value="Replication factor C subunit 4"/>
    <property type="match status" value="1"/>
</dbReference>
<keyword evidence="4" id="KW-0067">ATP-binding</keyword>
<evidence type="ECO:0000313" key="7">
    <source>
        <dbReference type="Proteomes" id="UP000728185"/>
    </source>
</evidence>
<dbReference type="GO" id="GO:0003677">
    <property type="term" value="F:DNA binding"/>
    <property type="evidence" value="ECO:0007669"/>
    <property type="project" value="InterPro"/>
</dbReference>
<evidence type="ECO:0000256" key="2">
    <source>
        <dbReference type="ARBA" id="ARBA00022705"/>
    </source>
</evidence>
<evidence type="ECO:0000259" key="5">
    <source>
        <dbReference type="Pfam" id="PF08542"/>
    </source>
</evidence>
<name>A0A8E0S7S4_9TREM</name>
<dbReference type="Gene3D" id="1.20.272.10">
    <property type="match status" value="1"/>
</dbReference>
<dbReference type="GO" id="GO:0005634">
    <property type="term" value="C:nucleus"/>
    <property type="evidence" value="ECO:0007669"/>
    <property type="project" value="TreeGrafter"/>
</dbReference>
<comment type="similarity">
    <text evidence="1">Belongs to the activator 1 small subunits family.</text>
</comment>
<evidence type="ECO:0000256" key="4">
    <source>
        <dbReference type="ARBA" id="ARBA00022840"/>
    </source>
</evidence>
<accession>A0A8E0S7S4</accession>
<dbReference type="SUPFAM" id="SSF48019">
    <property type="entry name" value="post-AAA+ oligomerization domain-like"/>
    <property type="match status" value="1"/>
</dbReference>
<dbReference type="Proteomes" id="UP000728185">
    <property type="component" value="Unassembled WGS sequence"/>
</dbReference>
<feature type="domain" description="Replication factor C C-terminal" evidence="5">
    <location>
        <begin position="113"/>
        <end position="173"/>
    </location>
</feature>
<dbReference type="InterPro" id="IPR050238">
    <property type="entry name" value="DNA_Rep/Repair_Clamp_Loader"/>
</dbReference>
<dbReference type="EMBL" id="LUCM01001775">
    <property type="protein sequence ID" value="KAA0198387.1"/>
    <property type="molecule type" value="Genomic_DNA"/>
</dbReference>
<dbReference type="CDD" id="cd18140">
    <property type="entry name" value="HLD_clamp_RFC"/>
    <property type="match status" value="1"/>
</dbReference>
<dbReference type="PANTHER" id="PTHR11669:SF5">
    <property type="entry name" value="REPLICATION FACTOR C SUBUNIT 2"/>
    <property type="match status" value="1"/>
</dbReference>
<organism evidence="6 7">
    <name type="scientific">Fasciolopsis buskii</name>
    <dbReference type="NCBI Taxonomy" id="27845"/>
    <lineage>
        <taxon>Eukaryota</taxon>
        <taxon>Metazoa</taxon>
        <taxon>Spiralia</taxon>
        <taxon>Lophotrochozoa</taxon>
        <taxon>Platyhelminthes</taxon>
        <taxon>Trematoda</taxon>
        <taxon>Digenea</taxon>
        <taxon>Plagiorchiida</taxon>
        <taxon>Echinostomata</taxon>
        <taxon>Echinostomatoidea</taxon>
        <taxon>Fasciolidae</taxon>
        <taxon>Fasciolopsis</taxon>
    </lineage>
</organism>
<dbReference type="OrthoDB" id="4199794at2759"/>
<dbReference type="SUPFAM" id="SSF52540">
    <property type="entry name" value="P-loop containing nucleoside triphosphate hydrolases"/>
    <property type="match status" value="1"/>
</dbReference>
<dbReference type="GO" id="GO:0005663">
    <property type="term" value="C:DNA replication factor C complex"/>
    <property type="evidence" value="ECO:0007669"/>
    <property type="project" value="TreeGrafter"/>
</dbReference>
<dbReference type="Gene3D" id="1.10.8.60">
    <property type="match status" value="1"/>
</dbReference>
<proteinExistence type="inferred from homology"/>
<dbReference type="InterPro" id="IPR047854">
    <property type="entry name" value="RFC_lid"/>
</dbReference>
<keyword evidence="2" id="KW-0235">DNA replication</keyword>
<evidence type="ECO:0000256" key="1">
    <source>
        <dbReference type="ARBA" id="ARBA00005378"/>
    </source>
</evidence>
<dbReference type="GO" id="GO:0003689">
    <property type="term" value="F:DNA clamp loader activity"/>
    <property type="evidence" value="ECO:0007669"/>
    <property type="project" value="TreeGrafter"/>
</dbReference>
<dbReference type="Pfam" id="PF08542">
    <property type="entry name" value="Rep_fac_C"/>
    <property type="match status" value="1"/>
</dbReference>
<dbReference type="AlphaFoldDB" id="A0A8E0S7S4"/>
<reference evidence="6" key="1">
    <citation type="submission" date="2019-05" db="EMBL/GenBank/DDBJ databases">
        <title>Annotation for the trematode Fasciolopsis buski.</title>
        <authorList>
            <person name="Choi Y.-J."/>
        </authorList>
    </citation>
    <scope>NUCLEOTIDE SEQUENCE</scope>
    <source>
        <strain evidence="6">HT</strain>
        <tissue evidence="6">Whole worm</tissue>
    </source>
</reference>
<evidence type="ECO:0000256" key="3">
    <source>
        <dbReference type="ARBA" id="ARBA00022741"/>
    </source>
</evidence>
<dbReference type="InterPro" id="IPR013748">
    <property type="entry name" value="Rep_factorC_C"/>
</dbReference>